<dbReference type="SMART" id="SM00220">
    <property type="entry name" value="S_TKc"/>
    <property type="match status" value="1"/>
</dbReference>
<reference evidence="5" key="1">
    <citation type="submission" date="2023-10" db="EMBL/GenBank/DDBJ databases">
        <authorList>
            <person name="Chen Y."/>
            <person name="Shah S."/>
            <person name="Dougan E. K."/>
            <person name="Thang M."/>
            <person name="Chan C."/>
        </authorList>
    </citation>
    <scope>NUCLEOTIDE SEQUENCE [LARGE SCALE GENOMIC DNA]</scope>
</reference>
<evidence type="ECO:0000259" key="4">
    <source>
        <dbReference type="PROSITE" id="PS50011"/>
    </source>
</evidence>
<feature type="compositionally biased region" description="Basic and acidic residues" evidence="3">
    <location>
        <begin position="243"/>
        <end position="254"/>
    </location>
</feature>
<feature type="domain" description="Protein kinase" evidence="4">
    <location>
        <begin position="23"/>
        <end position="468"/>
    </location>
</feature>
<dbReference type="PANTHER" id="PTHR24055">
    <property type="entry name" value="MITOGEN-ACTIVATED PROTEIN KINASE"/>
    <property type="match status" value="1"/>
</dbReference>
<sequence length="564" mass="61481">MPRPRGRRAGRRRPALCALVALAGGAACLGAGGGERRARAFFSALFSDISAPAPTREGLQREISELEGALRSAGLQGEEREVLTNTIRENNLLRPVMLQLVAQADAVPADEDMVASAVDLVAAMNVQRRATLRSTPEALQPALEACADARQEGTECEEHSKRLVAEGVPADEVDFHVSQLLLMRRLRELSVWDLGITKGCMEAKRAMLEGGLGEPLGALDARGLSIAQVSRILKLIVMQERKKQESSPSCERRAGAPPPGRPPPATRGAPAGSTAAARPTHTTRAASLTFLRAERTSEWPAQEPMLFVDCRRHVVTRWYRAPELILLQKDYTEAIDVWSVGCIYAELLGTLEGSHYMDRGPLFPGSSCFPLSPDNKHKQDYKFYTHGKHDMLTKIFSIIGSPTDAEVEALDREDAKVYIKCFPKKTGSGLRAVYPDVDEKSTDILDKMLKFSAKNRMNVKEALEHPLFKDDIRNPATETTASKMVVLEFDAEERASSSTSPCCASTLRCKSGSSIPRPPSTTSLQRPGESGAGPRVRIVYRVGGDRSIGVSRVPGATTRRGMTL</sequence>
<keyword evidence="1" id="KW-0547">Nucleotide-binding</keyword>
<feature type="region of interest" description="Disordered" evidence="3">
    <location>
        <begin position="508"/>
        <end position="535"/>
    </location>
</feature>
<keyword evidence="6" id="KW-1185">Reference proteome</keyword>
<protein>
    <recommendedName>
        <fullName evidence="4">Protein kinase domain-containing protein</fullName>
    </recommendedName>
</protein>
<proteinExistence type="predicted"/>
<dbReference type="Proteomes" id="UP001189429">
    <property type="component" value="Unassembled WGS sequence"/>
</dbReference>
<feature type="region of interest" description="Disordered" evidence="3">
    <location>
        <begin position="243"/>
        <end position="281"/>
    </location>
</feature>
<evidence type="ECO:0000313" key="6">
    <source>
        <dbReference type="Proteomes" id="UP001189429"/>
    </source>
</evidence>
<feature type="compositionally biased region" description="Low complexity" evidence="3">
    <location>
        <begin position="266"/>
        <end position="281"/>
    </location>
</feature>
<evidence type="ECO:0000256" key="1">
    <source>
        <dbReference type="ARBA" id="ARBA00022741"/>
    </source>
</evidence>
<gene>
    <name evidence="5" type="ORF">PCOR1329_LOCUS84412</name>
</gene>
<dbReference type="Pfam" id="PF00069">
    <property type="entry name" value="Pkinase"/>
    <property type="match status" value="1"/>
</dbReference>
<keyword evidence="2" id="KW-0067">ATP-binding</keyword>
<feature type="compositionally biased region" description="Pro residues" evidence="3">
    <location>
        <begin position="256"/>
        <end position="265"/>
    </location>
</feature>
<name>A0ABN9YFA2_9DINO</name>
<dbReference type="Gene3D" id="1.10.510.10">
    <property type="entry name" value="Transferase(Phosphotransferase) domain 1"/>
    <property type="match status" value="1"/>
</dbReference>
<evidence type="ECO:0000256" key="2">
    <source>
        <dbReference type="ARBA" id="ARBA00022840"/>
    </source>
</evidence>
<accession>A0ABN9YFA2</accession>
<evidence type="ECO:0000256" key="3">
    <source>
        <dbReference type="SAM" id="MobiDB-lite"/>
    </source>
</evidence>
<organism evidence="5 6">
    <name type="scientific">Prorocentrum cordatum</name>
    <dbReference type="NCBI Taxonomy" id="2364126"/>
    <lineage>
        <taxon>Eukaryota</taxon>
        <taxon>Sar</taxon>
        <taxon>Alveolata</taxon>
        <taxon>Dinophyceae</taxon>
        <taxon>Prorocentrales</taxon>
        <taxon>Prorocentraceae</taxon>
        <taxon>Prorocentrum</taxon>
    </lineage>
</organism>
<dbReference type="InterPro" id="IPR050117">
    <property type="entry name" value="MAPK"/>
</dbReference>
<dbReference type="InterPro" id="IPR000719">
    <property type="entry name" value="Prot_kinase_dom"/>
</dbReference>
<dbReference type="InterPro" id="IPR011009">
    <property type="entry name" value="Kinase-like_dom_sf"/>
</dbReference>
<comment type="caution">
    <text evidence="5">The sequence shown here is derived from an EMBL/GenBank/DDBJ whole genome shotgun (WGS) entry which is preliminary data.</text>
</comment>
<evidence type="ECO:0000313" key="5">
    <source>
        <dbReference type="EMBL" id="CAK0910174.1"/>
    </source>
</evidence>
<dbReference type="SUPFAM" id="SSF56112">
    <property type="entry name" value="Protein kinase-like (PK-like)"/>
    <property type="match status" value="1"/>
</dbReference>
<dbReference type="PROSITE" id="PS51257">
    <property type="entry name" value="PROKAR_LIPOPROTEIN"/>
    <property type="match status" value="1"/>
</dbReference>
<dbReference type="PROSITE" id="PS50011">
    <property type="entry name" value="PROTEIN_KINASE_DOM"/>
    <property type="match status" value="1"/>
</dbReference>
<dbReference type="EMBL" id="CAUYUJ010022337">
    <property type="protein sequence ID" value="CAK0910174.1"/>
    <property type="molecule type" value="Genomic_DNA"/>
</dbReference>